<evidence type="ECO:0000313" key="2">
    <source>
        <dbReference type="EMBL" id="OBR15059.1"/>
    </source>
</evidence>
<dbReference type="Pfam" id="PF11905">
    <property type="entry name" value="DUF3425"/>
    <property type="match status" value="1"/>
</dbReference>
<accession>A0A1B7YSN8</accession>
<dbReference type="KEGG" id="chig:CH63R_00239"/>
<dbReference type="AlphaFoldDB" id="A0A1B7YSN8"/>
<proteinExistence type="predicted"/>
<organism evidence="2 3">
    <name type="scientific">Colletotrichum higginsianum (strain IMI 349063)</name>
    <name type="common">Crucifer anthracnose fungus</name>
    <dbReference type="NCBI Taxonomy" id="759273"/>
    <lineage>
        <taxon>Eukaryota</taxon>
        <taxon>Fungi</taxon>
        <taxon>Dikarya</taxon>
        <taxon>Ascomycota</taxon>
        <taxon>Pezizomycotina</taxon>
        <taxon>Sordariomycetes</taxon>
        <taxon>Hypocreomycetidae</taxon>
        <taxon>Glomerellales</taxon>
        <taxon>Glomerellaceae</taxon>
        <taxon>Colletotrichum</taxon>
        <taxon>Colletotrichum destructivum species complex</taxon>
    </lineage>
</organism>
<sequence length="389" mass="42753">MEPIAGNQGRRAKRVRAVEALSEEQVQRKRNVDRMAQRAFRQRTKDRISDLEQQLAHAQEMSNLKDQRLSALCEHRNLLLQLLNNGARGSGSNALHPSSSSSFGEALTDRQMDAGSSSPSSPPPSGSPAVLSNDLRIECSMWRGPVSRISRLGGGGGADDGDPPSPFPQTTRGHAAAHLIAPLHLPPTCPLDHILSDFVASRRAMVSRGAALEVVLGDPRPSVKALFDEASAASLHPLSALLSKVLATFPGLKRPERLAFFYVMSLTIKWLVSLDRDHYIALPAWLRPTVTQVVTKHPIWLDNIPWPGVRHVLVERSEQLSHPVFSPHFSSNVSVNWPFDVTDAVSVVGGETVLHSIFEKHVRNLKNWTMSPEFMARFPEMAASVVSLE</sequence>
<keyword evidence="3" id="KW-1185">Reference proteome</keyword>
<dbReference type="InterPro" id="IPR021833">
    <property type="entry name" value="DUF3425"/>
</dbReference>
<feature type="compositionally biased region" description="Polar residues" evidence="1">
    <location>
        <begin position="90"/>
        <end position="103"/>
    </location>
</feature>
<evidence type="ECO:0000256" key="1">
    <source>
        <dbReference type="SAM" id="MobiDB-lite"/>
    </source>
</evidence>
<dbReference type="SUPFAM" id="SSF57959">
    <property type="entry name" value="Leucine zipper domain"/>
    <property type="match status" value="1"/>
</dbReference>
<evidence type="ECO:0000313" key="3">
    <source>
        <dbReference type="Proteomes" id="UP000092177"/>
    </source>
</evidence>
<protein>
    <submittedName>
        <fullName evidence="2">BZIP transcription factor</fullName>
    </submittedName>
</protein>
<dbReference type="VEuPathDB" id="FungiDB:CH63R_00239"/>
<dbReference type="PANTHER" id="PTHR37012:SF2">
    <property type="entry name" value="BZIP DOMAIN-CONTAINING PROTEIN-RELATED"/>
    <property type="match status" value="1"/>
</dbReference>
<feature type="region of interest" description="Disordered" evidence="1">
    <location>
        <begin position="89"/>
        <end position="131"/>
    </location>
</feature>
<dbReference type="GO" id="GO:0003700">
    <property type="term" value="F:DNA-binding transcription factor activity"/>
    <property type="evidence" value="ECO:0007669"/>
    <property type="project" value="InterPro"/>
</dbReference>
<dbReference type="GeneID" id="28859321"/>
<dbReference type="CDD" id="cd14688">
    <property type="entry name" value="bZIP_YAP"/>
    <property type="match status" value="1"/>
</dbReference>
<dbReference type="RefSeq" id="XP_018163576.1">
    <property type="nucleotide sequence ID" value="XM_018295214.1"/>
</dbReference>
<dbReference type="PANTHER" id="PTHR37012">
    <property type="entry name" value="B-ZIP TRANSCRIPTION FACTOR (EUROFUNG)-RELATED"/>
    <property type="match status" value="1"/>
</dbReference>
<reference evidence="3" key="1">
    <citation type="journal article" date="2017" name="BMC Genomics">
        <title>Gapless genome assembly of Colletotrichum higginsianum reveals chromosome structure and association of transposable elements with secondary metabolite gene clusters.</title>
        <authorList>
            <person name="Dallery J.-F."/>
            <person name="Lapalu N."/>
            <person name="Zampounis A."/>
            <person name="Pigne S."/>
            <person name="Luyten I."/>
            <person name="Amselem J."/>
            <person name="Wittenberg A.H.J."/>
            <person name="Zhou S."/>
            <person name="de Queiroz M.V."/>
            <person name="Robin G.P."/>
            <person name="Auger A."/>
            <person name="Hainaut M."/>
            <person name="Henrissat B."/>
            <person name="Kim K.-T."/>
            <person name="Lee Y.-H."/>
            <person name="Lespinet O."/>
            <person name="Schwartz D.C."/>
            <person name="Thon M.R."/>
            <person name="O'Connell R.J."/>
        </authorList>
    </citation>
    <scope>NUCLEOTIDE SEQUENCE [LARGE SCALE GENOMIC DNA]</scope>
    <source>
        <strain evidence="3">IMI 349063</strain>
    </source>
</reference>
<dbReference type="EMBL" id="LTAN01000001">
    <property type="protein sequence ID" value="OBR15059.1"/>
    <property type="molecule type" value="Genomic_DNA"/>
</dbReference>
<feature type="region of interest" description="Disordered" evidence="1">
    <location>
        <begin position="150"/>
        <end position="171"/>
    </location>
</feature>
<gene>
    <name evidence="2" type="ORF">CH63R_00239</name>
</gene>
<dbReference type="InterPro" id="IPR046347">
    <property type="entry name" value="bZIP_sf"/>
</dbReference>
<name>A0A1B7YSN8_COLHI</name>
<dbReference type="Proteomes" id="UP000092177">
    <property type="component" value="Chromosome 1"/>
</dbReference>
<comment type="caution">
    <text evidence="2">The sequence shown here is derived from an EMBL/GenBank/DDBJ whole genome shotgun (WGS) entry which is preliminary data.</text>
</comment>